<dbReference type="AlphaFoldDB" id="A0A1Q9F4Y5"/>
<dbReference type="OrthoDB" id="10507168at2759"/>
<dbReference type="EMBL" id="LSRX01000011">
    <property type="protein sequence ID" value="OLQ14748.1"/>
    <property type="molecule type" value="Genomic_DNA"/>
</dbReference>
<reference evidence="2 3" key="1">
    <citation type="submission" date="2016-02" db="EMBL/GenBank/DDBJ databases">
        <title>Genome analysis of coral dinoflagellate symbionts highlights evolutionary adaptations to a symbiotic lifestyle.</title>
        <authorList>
            <person name="Aranda M."/>
            <person name="Li Y."/>
            <person name="Liew Y.J."/>
            <person name="Baumgarten S."/>
            <person name="Simakov O."/>
            <person name="Wilson M."/>
            <person name="Piel J."/>
            <person name="Ashoor H."/>
            <person name="Bougouffa S."/>
            <person name="Bajic V.B."/>
            <person name="Ryu T."/>
            <person name="Ravasi T."/>
            <person name="Bayer T."/>
            <person name="Micklem G."/>
            <person name="Kim H."/>
            <person name="Bhak J."/>
            <person name="Lajeunesse T.C."/>
            <person name="Voolstra C.R."/>
        </authorList>
    </citation>
    <scope>NUCLEOTIDE SEQUENCE [LARGE SCALE GENOMIC DNA]</scope>
    <source>
        <strain evidence="2 3">CCMP2467</strain>
    </source>
</reference>
<proteinExistence type="predicted"/>
<feature type="compositionally biased region" description="Gly residues" evidence="1">
    <location>
        <begin position="95"/>
        <end position="105"/>
    </location>
</feature>
<evidence type="ECO:0000256" key="1">
    <source>
        <dbReference type="SAM" id="MobiDB-lite"/>
    </source>
</evidence>
<dbReference type="Proteomes" id="UP000186817">
    <property type="component" value="Unassembled WGS sequence"/>
</dbReference>
<accession>A0A1Q9F4Y5</accession>
<feature type="region of interest" description="Disordered" evidence="1">
    <location>
        <begin position="85"/>
        <end position="121"/>
    </location>
</feature>
<evidence type="ECO:0000313" key="3">
    <source>
        <dbReference type="Proteomes" id="UP000186817"/>
    </source>
</evidence>
<keyword evidence="3" id="KW-1185">Reference proteome</keyword>
<protein>
    <submittedName>
        <fullName evidence="2">Uncharacterized protein</fullName>
    </submittedName>
</protein>
<comment type="caution">
    <text evidence="2">The sequence shown here is derived from an EMBL/GenBank/DDBJ whole genome shotgun (WGS) entry which is preliminary data.</text>
</comment>
<feature type="compositionally biased region" description="Basic and acidic residues" evidence="1">
    <location>
        <begin position="1"/>
        <end position="12"/>
    </location>
</feature>
<name>A0A1Q9F4Y5_SYMMI</name>
<gene>
    <name evidence="2" type="ORF">AK812_SmicGene1069</name>
</gene>
<organism evidence="2 3">
    <name type="scientific">Symbiodinium microadriaticum</name>
    <name type="common">Dinoflagellate</name>
    <name type="synonym">Zooxanthella microadriatica</name>
    <dbReference type="NCBI Taxonomy" id="2951"/>
    <lineage>
        <taxon>Eukaryota</taxon>
        <taxon>Sar</taxon>
        <taxon>Alveolata</taxon>
        <taxon>Dinophyceae</taxon>
        <taxon>Suessiales</taxon>
        <taxon>Symbiodiniaceae</taxon>
        <taxon>Symbiodinium</taxon>
    </lineage>
</organism>
<evidence type="ECO:0000313" key="2">
    <source>
        <dbReference type="EMBL" id="OLQ14748.1"/>
    </source>
</evidence>
<sequence length="318" mass="33609">MVELLDREENEPLRGPGRPKTGDSFNTAVHREDGLRQGAVGGGLSSLSVPPDSEQLAPSKEDRPDTQRIQDMVLRELRKQALAAKRGESTLAAKGGKGGGKGGAKGAPKGQALPANWGPPSGASMSNPFAAFSIQIGSSGVQAGLPAADPKGAVREHALALKKGESGRFSALDELPGDWWSLAENEPGGYQYRTVVQVLGKRVECMLDGCAGANHVTEELLVGMLNRAAELGIGTEDPRFPVVKLEKWVHPEFVHGIASGAPVPLKGAAVLRVTLLEGKTPEEARAGPEIFVRCKIAARGSRWAWALGRALSTISWIR</sequence>
<feature type="compositionally biased region" description="Basic and acidic residues" evidence="1">
    <location>
        <begin position="59"/>
        <end position="68"/>
    </location>
</feature>
<feature type="region of interest" description="Disordered" evidence="1">
    <location>
        <begin position="1"/>
        <end position="68"/>
    </location>
</feature>